<feature type="domain" description="Type II secretion system protein GspF" evidence="9">
    <location>
        <begin position="284"/>
        <end position="405"/>
    </location>
</feature>
<keyword evidence="7 8" id="KW-0472">Membrane</keyword>
<comment type="subcellular location">
    <subcellularLocation>
        <location evidence="1">Cell inner membrane</location>
        <topology evidence="1">Multi-pass membrane protein</topology>
    </subcellularLocation>
</comment>
<evidence type="ECO:0000256" key="4">
    <source>
        <dbReference type="ARBA" id="ARBA00022519"/>
    </source>
</evidence>
<reference evidence="10" key="1">
    <citation type="journal article" date="2014" name="Int. J. Syst. Evol. Microbiol.">
        <title>Complete genome sequence of Corynebacterium casei LMG S-19264T (=DSM 44701T), isolated from a smear-ripened cheese.</title>
        <authorList>
            <consortium name="US DOE Joint Genome Institute (JGI-PGF)"/>
            <person name="Walter F."/>
            <person name="Albersmeier A."/>
            <person name="Kalinowski J."/>
            <person name="Ruckert C."/>
        </authorList>
    </citation>
    <scope>NUCLEOTIDE SEQUENCE</scope>
    <source>
        <strain evidence="10">KCTC 23430</strain>
    </source>
</reference>
<reference evidence="10" key="2">
    <citation type="submission" date="2020-09" db="EMBL/GenBank/DDBJ databases">
        <authorList>
            <person name="Sun Q."/>
            <person name="Kim S."/>
        </authorList>
    </citation>
    <scope>NUCLEOTIDE SEQUENCE</scope>
    <source>
        <strain evidence="10">KCTC 23430</strain>
    </source>
</reference>
<dbReference type="RefSeq" id="WP_229802779.1">
    <property type="nucleotide sequence ID" value="NZ_BMYM01000003.1"/>
</dbReference>
<keyword evidence="11" id="KW-1185">Reference proteome</keyword>
<evidence type="ECO:0000256" key="2">
    <source>
        <dbReference type="ARBA" id="ARBA00005745"/>
    </source>
</evidence>
<evidence type="ECO:0000259" key="9">
    <source>
        <dbReference type="Pfam" id="PF00482"/>
    </source>
</evidence>
<keyword evidence="6 8" id="KW-1133">Transmembrane helix</keyword>
<comment type="caution">
    <text evidence="10">The sequence shown here is derived from an EMBL/GenBank/DDBJ whole genome shotgun (WGS) entry which is preliminary data.</text>
</comment>
<evidence type="ECO:0000256" key="7">
    <source>
        <dbReference type="ARBA" id="ARBA00023136"/>
    </source>
</evidence>
<dbReference type="PANTHER" id="PTHR30012">
    <property type="entry name" value="GENERAL SECRETION PATHWAY PROTEIN"/>
    <property type="match status" value="1"/>
</dbReference>
<organism evidence="10 11">
    <name type="scientific">Parahalioglobus pacificus</name>
    <dbReference type="NCBI Taxonomy" id="930806"/>
    <lineage>
        <taxon>Bacteria</taxon>
        <taxon>Pseudomonadati</taxon>
        <taxon>Pseudomonadota</taxon>
        <taxon>Gammaproteobacteria</taxon>
        <taxon>Cellvibrionales</taxon>
        <taxon>Halieaceae</taxon>
        <taxon>Parahalioglobus</taxon>
    </lineage>
</organism>
<sequence length="415" mass="44623">MLATVTWRWRSQRLSDISMPSFSYKAIGRDGKSREGMIEADGTELAQRQLRAQGLTLLKLEEGGAEAQKGKPPSRQDVLSMTTELAVLLRAGLPLDRALKVLIDMAAQPQMHALLSDLLKAVKGGKALSVALQPHEELFGSFYLSMVKAGEASGQLSDVLDRLVEYLENAKANRDSVVSALIYPAILLVVSVLSIVVMLGFVVPQFETLFEDMGEALPPLTAAVIAAADFIAAWGWLLAIVTVGAVIAGKRWADSDEGKRSLHARMLKLPLAGGIVFEFEVSKFARTVGTLLGNGVSLLKAISIAIETVDNTVIQESLEVLPPAVKAGKRMSVALEETEMFTPMVIQMIRVGEESGSLGEMLLELAKVFDDHVQAGVKRGLTLLEPVLILGMGFIIAVIIIAILMGILSVNDLAL</sequence>
<dbReference type="PRINTS" id="PR00812">
    <property type="entry name" value="BCTERIALGSPF"/>
</dbReference>
<dbReference type="InterPro" id="IPR042094">
    <property type="entry name" value="T2SS_GspF_sf"/>
</dbReference>
<dbReference type="Pfam" id="PF00482">
    <property type="entry name" value="T2SSF"/>
    <property type="match status" value="2"/>
</dbReference>
<feature type="transmembrane region" description="Helical" evidence="8">
    <location>
        <begin position="181"/>
        <end position="203"/>
    </location>
</feature>
<feature type="transmembrane region" description="Helical" evidence="8">
    <location>
        <begin position="223"/>
        <end position="249"/>
    </location>
</feature>
<evidence type="ECO:0000313" key="10">
    <source>
        <dbReference type="EMBL" id="GHD37946.1"/>
    </source>
</evidence>
<protein>
    <submittedName>
        <fullName evidence="10">Type II secretion system protein F</fullName>
    </submittedName>
</protein>
<dbReference type="InterPro" id="IPR003004">
    <property type="entry name" value="GspF/PilC"/>
</dbReference>
<dbReference type="EMBL" id="BMYM01000003">
    <property type="protein sequence ID" value="GHD37946.1"/>
    <property type="molecule type" value="Genomic_DNA"/>
</dbReference>
<keyword evidence="4" id="KW-0997">Cell inner membrane</keyword>
<feature type="domain" description="Type II secretion system protein GspF" evidence="9">
    <location>
        <begin position="82"/>
        <end position="204"/>
    </location>
</feature>
<evidence type="ECO:0000256" key="5">
    <source>
        <dbReference type="ARBA" id="ARBA00022692"/>
    </source>
</evidence>
<dbReference type="FunFam" id="1.20.81.30:FF:000001">
    <property type="entry name" value="Type II secretion system protein F"/>
    <property type="match status" value="2"/>
</dbReference>
<dbReference type="AlphaFoldDB" id="A0A918XMY8"/>
<dbReference type="GO" id="GO:0015628">
    <property type="term" value="P:protein secretion by the type II secretion system"/>
    <property type="evidence" value="ECO:0007669"/>
    <property type="project" value="TreeGrafter"/>
</dbReference>
<gene>
    <name evidence="10" type="primary">xpsF</name>
    <name evidence="10" type="ORF">GCM10007053_27680</name>
</gene>
<evidence type="ECO:0000256" key="8">
    <source>
        <dbReference type="SAM" id="Phobius"/>
    </source>
</evidence>
<evidence type="ECO:0000256" key="3">
    <source>
        <dbReference type="ARBA" id="ARBA00022475"/>
    </source>
</evidence>
<evidence type="ECO:0000256" key="6">
    <source>
        <dbReference type="ARBA" id="ARBA00022989"/>
    </source>
</evidence>
<dbReference type="Proteomes" id="UP000644693">
    <property type="component" value="Unassembled WGS sequence"/>
</dbReference>
<dbReference type="PANTHER" id="PTHR30012:SF7">
    <property type="entry name" value="PROTEIN TRANSPORT PROTEIN HOFC HOMOLOG"/>
    <property type="match status" value="1"/>
</dbReference>
<comment type="similarity">
    <text evidence="2">Belongs to the GSP F family.</text>
</comment>
<dbReference type="GO" id="GO:0005886">
    <property type="term" value="C:plasma membrane"/>
    <property type="evidence" value="ECO:0007669"/>
    <property type="project" value="UniProtKB-SubCell"/>
</dbReference>
<evidence type="ECO:0000256" key="1">
    <source>
        <dbReference type="ARBA" id="ARBA00004429"/>
    </source>
</evidence>
<accession>A0A918XMY8</accession>
<proteinExistence type="inferred from homology"/>
<dbReference type="InterPro" id="IPR018076">
    <property type="entry name" value="T2SS_GspF_dom"/>
</dbReference>
<feature type="transmembrane region" description="Helical" evidence="8">
    <location>
        <begin position="387"/>
        <end position="410"/>
    </location>
</feature>
<keyword evidence="5 8" id="KW-0812">Transmembrane</keyword>
<evidence type="ECO:0000313" key="11">
    <source>
        <dbReference type="Proteomes" id="UP000644693"/>
    </source>
</evidence>
<keyword evidence="3" id="KW-1003">Cell membrane</keyword>
<name>A0A918XMY8_9GAMM</name>
<dbReference type="Gene3D" id="1.20.81.30">
    <property type="entry name" value="Type II secretion system (T2SS), domain F"/>
    <property type="match status" value="2"/>
</dbReference>